<accession>A0A168LUP0</accession>
<feature type="domain" description="CCHC-type" evidence="3">
    <location>
        <begin position="272"/>
        <end position="287"/>
    </location>
</feature>
<protein>
    <recommendedName>
        <fullName evidence="3">CCHC-type domain-containing protein</fullName>
    </recommendedName>
</protein>
<dbReference type="OMA" id="WEEETIA"/>
<feature type="domain" description="CCHC-type" evidence="3">
    <location>
        <begin position="251"/>
        <end position="266"/>
    </location>
</feature>
<name>A0A168LUP0_ABSGL</name>
<sequence length="463" mass="51828">MTNVHSPTGDPSDRGQRAWTQVVLSGMKNKVPNVLSRKDQFGERERFDSDTIWEEETIAQKIMAQRATAMIQNTLFMETVLFSFKASDFQHHTEAFKLVNDNVGEIISGRPITKYGNPQRNELIIEVKFCDPTNGTKAVKEGFVFKDILYKGVPANDGANDKLVRLSLSQLPFFVSRQELSDGLRQSLGRFGKVCQVKRLTNRGYFEGEAVVILDISPQDDAPWHQLERRLHLATWDIVVPASFKGAPPICFLCRQSGHIRKNCPRLEHVTCFNCKGKGHYARHCPEPKATEGQQLDDYLESTQKVSEKVRDQQGRTTKRAKATKEQVVIETPSNDGINKSQLHAETATSDAQSTETDQGEMDEVEYEEIMETDRNNTSAATTKRKLPKKVGSSKMVRKTVINAFKATSKRTGNGTTPLIQKQQLLKQLHEQQAASQANGQDLSGFSILPPTTDPASGRLAHD</sequence>
<feature type="compositionally biased region" description="Acidic residues" evidence="2">
    <location>
        <begin position="358"/>
        <end position="371"/>
    </location>
</feature>
<dbReference type="AlphaFoldDB" id="A0A168LUP0"/>
<organism evidence="4">
    <name type="scientific">Absidia glauca</name>
    <name type="common">Pin mould</name>
    <dbReference type="NCBI Taxonomy" id="4829"/>
    <lineage>
        <taxon>Eukaryota</taxon>
        <taxon>Fungi</taxon>
        <taxon>Fungi incertae sedis</taxon>
        <taxon>Mucoromycota</taxon>
        <taxon>Mucoromycotina</taxon>
        <taxon>Mucoromycetes</taxon>
        <taxon>Mucorales</taxon>
        <taxon>Cunninghamellaceae</taxon>
        <taxon>Absidia</taxon>
    </lineage>
</organism>
<dbReference type="GO" id="GO:0003676">
    <property type="term" value="F:nucleic acid binding"/>
    <property type="evidence" value="ECO:0007669"/>
    <property type="project" value="InterPro"/>
</dbReference>
<dbReference type="InParanoid" id="A0A168LUP0"/>
<dbReference type="Proteomes" id="UP000078561">
    <property type="component" value="Unassembled WGS sequence"/>
</dbReference>
<evidence type="ECO:0000256" key="2">
    <source>
        <dbReference type="SAM" id="MobiDB-lite"/>
    </source>
</evidence>
<feature type="region of interest" description="Disordered" evidence="2">
    <location>
        <begin position="429"/>
        <end position="463"/>
    </location>
</feature>
<dbReference type="OrthoDB" id="2280262at2759"/>
<keyword evidence="1" id="KW-0863">Zinc-finger</keyword>
<feature type="compositionally biased region" description="Polar residues" evidence="2">
    <location>
        <begin position="434"/>
        <end position="444"/>
    </location>
</feature>
<dbReference type="InterPro" id="IPR001878">
    <property type="entry name" value="Znf_CCHC"/>
</dbReference>
<dbReference type="PROSITE" id="PS50158">
    <property type="entry name" value="ZF_CCHC"/>
    <property type="match status" value="2"/>
</dbReference>
<keyword evidence="1" id="KW-0862">Zinc</keyword>
<dbReference type="Gene3D" id="4.10.60.10">
    <property type="entry name" value="Zinc finger, CCHC-type"/>
    <property type="match status" value="1"/>
</dbReference>
<dbReference type="PANTHER" id="PTHR23002">
    <property type="entry name" value="ZINC FINGER CCHC DOMAIN CONTAINING PROTEIN"/>
    <property type="match status" value="1"/>
</dbReference>
<evidence type="ECO:0000313" key="5">
    <source>
        <dbReference type="Proteomes" id="UP000078561"/>
    </source>
</evidence>
<dbReference type="SUPFAM" id="SSF57756">
    <property type="entry name" value="Retrovirus zinc finger-like domains"/>
    <property type="match status" value="1"/>
</dbReference>
<keyword evidence="1" id="KW-0479">Metal-binding</keyword>
<dbReference type="GO" id="GO:0008270">
    <property type="term" value="F:zinc ion binding"/>
    <property type="evidence" value="ECO:0007669"/>
    <property type="project" value="UniProtKB-KW"/>
</dbReference>
<reference evidence="4" key="1">
    <citation type="submission" date="2016-04" db="EMBL/GenBank/DDBJ databases">
        <authorList>
            <person name="Evans L.H."/>
            <person name="Alamgir A."/>
            <person name="Owens N."/>
            <person name="Weber N.D."/>
            <person name="Virtaneva K."/>
            <person name="Barbian K."/>
            <person name="Babar A."/>
            <person name="Rosenke K."/>
        </authorList>
    </citation>
    <scope>NUCLEOTIDE SEQUENCE [LARGE SCALE GENOMIC DNA]</scope>
    <source>
        <strain evidence="4">CBS 101.48</strain>
    </source>
</reference>
<dbReference type="InterPro" id="IPR036875">
    <property type="entry name" value="Znf_CCHC_sf"/>
</dbReference>
<evidence type="ECO:0000259" key="3">
    <source>
        <dbReference type="PROSITE" id="PS50158"/>
    </source>
</evidence>
<feature type="compositionally biased region" description="Polar residues" evidence="2">
    <location>
        <begin position="332"/>
        <end position="357"/>
    </location>
</feature>
<dbReference type="Pfam" id="PF00098">
    <property type="entry name" value="zf-CCHC"/>
    <property type="match status" value="2"/>
</dbReference>
<keyword evidence="5" id="KW-1185">Reference proteome</keyword>
<proteinExistence type="predicted"/>
<dbReference type="InterPro" id="IPR051714">
    <property type="entry name" value="Znf_CCHC_NABP"/>
</dbReference>
<evidence type="ECO:0000313" key="4">
    <source>
        <dbReference type="EMBL" id="SAL97540.1"/>
    </source>
</evidence>
<evidence type="ECO:0000256" key="1">
    <source>
        <dbReference type="PROSITE-ProRule" id="PRU00047"/>
    </source>
</evidence>
<dbReference type="SMART" id="SM00343">
    <property type="entry name" value="ZnF_C2HC"/>
    <property type="match status" value="2"/>
</dbReference>
<feature type="region of interest" description="Disordered" evidence="2">
    <location>
        <begin position="305"/>
        <end position="394"/>
    </location>
</feature>
<gene>
    <name evidence="4" type="primary">ABSGL_03037.1 scaffold 4112</name>
</gene>
<dbReference type="EMBL" id="LT551812">
    <property type="protein sequence ID" value="SAL97540.1"/>
    <property type="molecule type" value="Genomic_DNA"/>
</dbReference>